<dbReference type="EMBL" id="AP019308">
    <property type="protein sequence ID" value="BBH24338.1"/>
    <property type="molecule type" value="Genomic_DNA"/>
</dbReference>
<sequence length="55" mass="6383">MISQVSEVPAELDILFTIENSNMKRPTEDRYLIVDTASPFDSYMDEVMSYMNDDD</sequence>
<dbReference type="Proteomes" id="UP000275368">
    <property type="component" value="Chromosome"/>
</dbReference>
<gene>
    <name evidence="1" type="ORF">Back11_56830</name>
</gene>
<dbReference type="AlphaFoldDB" id="A0A3G9JJR1"/>
<evidence type="ECO:0000313" key="1">
    <source>
        <dbReference type="EMBL" id="BBH24338.1"/>
    </source>
</evidence>
<protein>
    <submittedName>
        <fullName evidence="1">Uncharacterized protein</fullName>
    </submittedName>
</protein>
<name>A0A3G9JJR1_9BACL</name>
<evidence type="ECO:0000313" key="2">
    <source>
        <dbReference type="Proteomes" id="UP000275368"/>
    </source>
</evidence>
<proteinExistence type="predicted"/>
<keyword evidence="2" id="KW-1185">Reference proteome</keyword>
<dbReference type="KEGG" id="pbk:Back11_56830"/>
<reference evidence="1 2" key="1">
    <citation type="submission" date="2018-11" db="EMBL/GenBank/DDBJ databases">
        <title>Complete genome sequence of Paenibacillus baekrokdamisoli strain KCTC 33723.</title>
        <authorList>
            <person name="Kang S.W."/>
            <person name="Lee K.C."/>
            <person name="Kim K.K."/>
            <person name="Kim J.S."/>
            <person name="Kim D.S."/>
            <person name="Ko S.H."/>
            <person name="Yang S.H."/>
            <person name="Lee J.S."/>
        </authorList>
    </citation>
    <scope>NUCLEOTIDE SEQUENCE [LARGE SCALE GENOMIC DNA]</scope>
    <source>
        <strain evidence="1 2">KCTC 33723</strain>
    </source>
</reference>
<accession>A0A3G9JJR1</accession>
<organism evidence="1 2">
    <name type="scientific">Paenibacillus baekrokdamisoli</name>
    <dbReference type="NCBI Taxonomy" id="1712516"/>
    <lineage>
        <taxon>Bacteria</taxon>
        <taxon>Bacillati</taxon>
        <taxon>Bacillota</taxon>
        <taxon>Bacilli</taxon>
        <taxon>Bacillales</taxon>
        <taxon>Paenibacillaceae</taxon>
        <taxon>Paenibacillus</taxon>
    </lineage>
</organism>